<dbReference type="AlphaFoldDB" id="A0A1R2CVT9"/>
<reference evidence="8 9" key="1">
    <citation type="submission" date="2016-11" db="EMBL/GenBank/DDBJ databases">
        <title>The macronuclear genome of Stentor coeruleus: a giant cell with tiny introns.</title>
        <authorList>
            <person name="Slabodnick M."/>
            <person name="Ruby J.G."/>
            <person name="Reiff S.B."/>
            <person name="Swart E.C."/>
            <person name="Gosai S."/>
            <person name="Prabakaran S."/>
            <person name="Witkowska E."/>
            <person name="Larue G.E."/>
            <person name="Fisher S."/>
            <person name="Freeman R.M."/>
            <person name="Gunawardena J."/>
            <person name="Chu W."/>
            <person name="Stover N.A."/>
            <person name="Gregory B.D."/>
            <person name="Nowacki M."/>
            <person name="Derisi J."/>
            <person name="Roy S.W."/>
            <person name="Marshall W.F."/>
            <person name="Sood P."/>
        </authorList>
    </citation>
    <scope>NUCLEOTIDE SEQUENCE [LARGE SCALE GENOMIC DNA]</scope>
    <source>
        <strain evidence="8">WM001</strain>
    </source>
</reference>
<name>A0A1R2CVT9_9CILI</name>
<comment type="caution">
    <text evidence="8">The sequence shown here is derived from an EMBL/GenBank/DDBJ whole genome shotgun (WGS) entry which is preliminary data.</text>
</comment>
<dbReference type="GO" id="GO:0030139">
    <property type="term" value="C:endocytic vesicle"/>
    <property type="evidence" value="ECO:0007669"/>
    <property type="project" value="TreeGrafter"/>
</dbReference>
<dbReference type="GO" id="GO:0016020">
    <property type="term" value="C:membrane"/>
    <property type="evidence" value="ECO:0007669"/>
    <property type="project" value="UniProtKB-SubCell"/>
</dbReference>
<evidence type="ECO:0000313" key="9">
    <source>
        <dbReference type="Proteomes" id="UP000187209"/>
    </source>
</evidence>
<gene>
    <name evidence="8" type="ORF">SteCoe_4041</name>
</gene>
<dbReference type="InterPro" id="IPR045046">
    <property type="entry name" value="Vps9-like"/>
</dbReference>
<protein>
    <recommendedName>
        <fullName evidence="10">VPS9 domain-containing protein</fullName>
    </recommendedName>
</protein>
<dbReference type="GO" id="GO:0006897">
    <property type="term" value="P:endocytosis"/>
    <property type="evidence" value="ECO:0007669"/>
    <property type="project" value="UniProtKB-KW"/>
</dbReference>
<keyword evidence="3" id="KW-0254">Endocytosis</keyword>
<dbReference type="Gene3D" id="1.20.1050.80">
    <property type="entry name" value="VPS9 domain"/>
    <property type="match status" value="1"/>
</dbReference>
<dbReference type="GO" id="GO:0005085">
    <property type="term" value="F:guanyl-nucleotide exchange factor activity"/>
    <property type="evidence" value="ECO:0007669"/>
    <property type="project" value="UniProtKB-KW"/>
</dbReference>
<dbReference type="EMBL" id="MPUH01000049">
    <property type="protein sequence ID" value="OMJ93095.1"/>
    <property type="molecule type" value="Genomic_DNA"/>
</dbReference>
<dbReference type="SMART" id="SM00167">
    <property type="entry name" value="VPS9"/>
    <property type="match status" value="1"/>
</dbReference>
<dbReference type="PANTHER" id="PTHR23101:SF25">
    <property type="entry name" value="GTPASE-ACTIVATING PROTEIN AND VPS9 DOMAIN-CONTAINING PROTEIN 1"/>
    <property type="match status" value="1"/>
</dbReference>
<dbReference type="Gene3D" id="1.10.506.10">
    <property type="entry name" value="GTPase Activation - p120gap, domain 1"/>
    <property type="match status" value="1"/>
</dbReference>
<dbReference type="InterPro" id="IPR037191">
    <property type="entry name" value="VPS9_dom_sf"/>
</dbReference>
<feature type="domain" description="VPS9" evidence="7">
    <location>
        <begin position="865"/>
        <end position="1006"/>
    </location>
</feature>
<dbReference type="SUPFAM" id="SSF48350">
    <property type="entry name" value="GTPase activation domain, GAP"/>
    <property type="match status" value="1"/>
</dbReference>
<dbReference type="OrthoDB" id="300289at2759"/>
<keyword evidence="9" id="KW-1185">Reference proteome</keyword>
<organism evidence="8 9">
    <name type="scientific">Stentor coeruleus</name>
    <dbReference type="NCBI Taxonomy" id="5963"/>
    <lineage>
        <taxon>Eukaryota</taxon>
        <taxon>Sar</taxon>
        <taxon>Alveolata</taxon>
        <taxon>Ciliophora</taxon>
        <taxon>Postciliodesmatophora</taxon>
        <taxon>Heterotrichea</taxon>
        <taxon>Heterotrichida</taxon>
        <taxon>Stentoridae</taxon>
        <taxon>Stentor</taxon>
    </lineage>
</organism>
<evidence type="ECO:0000256" key="1">
    <source>
        <dbReference type="ARBA" id="ARBA00004170"/>
    </source>
</evidence>
<dbReference type="PANTHER" id="PTHR23101">
    <property type="entry name" value="RAB GDP/GTP EXCHANGE FACTOR"/>
    <property type="match status" value="1"/>
</dbReference>
<evidence type="ECO:0000259" key="6">
    <source>
        <dbReference type="PROSITE" id="PS50018"/>
    </source>
</evidence>
<feature type="domain" description="Ras-GAP" evidence="6">
    <location>
        <begin position="134"/>
        <end position="383"/>
    </location>
</feature>
<sequence>MAHRDREINMDSQEKVSFEDWIYLQKCFKYEKLRLSHDEIEKKDLLKKIEDLHREFYQNQLQMRTYQESLRTKKVLIDDTHAFFGDTFRYIEGFLLQIRQNPEIFSFITSSMKRGGEGADSCVESFTYSFFLDLVHPESTEAELLNAIKNLIRTEIKALKGHVSSLLHESYVLKNMLRHYLKRRNQRKYMKLVFKKGLRDIIHNQDTIKKMRLDPREIYNEIMRKEVNFARNSVPVNAKGKGGFFKRRESKQTEEEKIPFLVENISIEDAMHNEEVYRIVLERSFQIIDHCRTLLQGIYQNVDTMPFGLRWICQQMMSEIQEHCPDVSDTDKFTLLGNFLFTNWWIPAFFDPIKNGLLQNVIIQPSTLAYLKIIGTIFKNIFKNSFFEEFQYFKINEFIADENSKMEQFLKNIITFDENVYTRQKLRPTACSISENPYEGNNKTMHFYYFSKLSQPVISNSDILTKSKNHLEDEKKMKEFKIITFVVDLSDIKFLAKLVKEKEDVVTERGWHDFLRYAKTIRNSDELNTLYQPSYLRDKNISENDEIYCFFMKKDFGEYSADIENSYMNSIRKPKVNPNDSESMKMLIKVQDAIRNLLISLDMSIFFDPNKEWSLLDIIEFVIHFSYLFENKKAGTQDRVPLKLLAQFLATHMQEIPPDFKSNSYRKLYKGLLKEYEERYEFMRNLATRNKKLLLLSINFMEKHIIDLRQEVKMYETLKQKSFALDFIKRQKVQACLLTIKDGARPTTQVFPQTACPHSKLASVNEFVLGSKKNLKSFASIDDTHVNTIEEFYEKFMKLEQVSQSTEQEEDLYNVGGAFFDYLVIVKDIIKKDLQSEEDIEMAVEEIEKHITSSMFQHIFPKTASENDRKLYNRTLIHDWVKPEHLDIIPAHRNEAMWKFAIEALQNIDNYRAPADKLNCFVNCMSIIVNVLSLMSSGGGGVGTDDSLPIVIYVVLKAKPTRLYSNLNYISKFRHQSKMIGLKGFVFQQFQSAASFIEYLDQTSLTIPPEDYNKNISESKEKHHLSS</sequence>
<dbReference type="PROSITE" id="PS50018">
    <property type="entry name" value="RAS_GTPASE_ACTIV_2"/>
    <property type="match status" value="1"/>
</dbReference>
<keyword evidence="4" id="KW-0344">Guanine-nucleotide releasing factor</keyword>
<evidence type="ECO:0000256" key="5">
    <source>
        <dbReference type="ARBA" id="ARBA00023136"/>
    </source>
</evidence>
<evidence type="ECO:0000313" key="8">
    <source>
        <dbReference type="EMBL" id="OMJ93095.1"/>
    </source>
</evidence>
<dbReference type="Proteomes" id="UP000187209">
    <property type="component" value="Unassembled WGS sequence"/>
</dbReference>
<comment type="similarity">
    <text evidence="2">Belongs to the GAPVD1 family.</text>
</comment>
<dbReference type="InterPro" id="IPR003123">
    <property type="entry name" value="VPS9"/>
</dbReference>
<dbReference type="InterPro" id="IPR001936">
    <property type="entry name" value="RasGAP_dom"/>
</dbReference>
<evidence type="ECO:0008006" key="10">
    <source>
        <dbReference type="Google" id="ProtNLM"/>
    </source>
</evidence>
<evidence type="ECO:0000256" key="3">
    <source>
        <dbReference type="ARBA" id="ARBA00022583"/>
    </source>
</evidence>
<dbReference type="PROSITE" id="PS51205">
    <property type="entry name" value="VPS9"/>
    <property type="match status" value="1"/>
</dbReference>
<dbReference type="InterPro" id="IPR008936">
    <property type="entry name" value="Rho_GTPase_activation_prot"/>
</dbReference>
<accession>A0A1R2CVT9</accession>
<evidence type="ECO:0000259" key="7">
    <source>
        <dbReference type="PROSITE" id="PS51205"/>
    </source>
</evidence>
<dbReference type="GO" id="GO:0031267">
    <property type="term" value="F:small GTPase binding"/>
    <property type="evidence" value="ECO:0007669"/>
    <property type="project" value="TreeGrafter"/>
</dbReference>
<proteinExistence type="inferred from homology"/>
<keyword evidence="5" id="KW-0472">Membrane</keyword>
<evidence type="ECO:0000256" key="4">
    <source>
        <dbReference type="ARBA" id="ARBA00022658"/>
    </source>
</evidence>
<dbReference type="Pfam" id="PF00616">
    <property type="entry name" value="RasGAP"/>
    <property type="match status" value="1"/>
</dbReference>
<evidence type="ECO:0000256" key="2">
    <source>
        <dbReference type="ARBA" id="ARBA00008489"/>
    </source>
</evidence>
<dbReference type="SUPFAM" id="SSF109993">
    <property type="entry name" value="VPS9 domain"/>
    <property type="match status" value="1"/>
</dbReference>
<dbReference type="GO" id="GO:0005829">
    <property type="term" value="C:cytosol"/>
    <property type="evidence" value="ECO:0007669"/>
    <property type="project" value="TreeGrafter"/>
</dbReference>
<comment type="subcellular location">
    <subcellularLocation>
        <location evidence="1">Membrane</location>
        <topology evidence="1">Peripheral membrane protein</topology>
    </subcellularLocation>
</comment>
<dbReference type="Pfam" id="PF02204">
    <property type="entry name" value="VPS9"/>
    <property type="match status" value="1"/>
</dbReference>